<keyword evidence="1" id="KW-0472">Membrane</keyword>
<organism evidence="3">
    <name type="scientific">Cacopsylla melanoneura</name>
    <dbReference type="NCBI Taxonomy" id="428564"/>
    <lineage>
        <taxon>Eukaryota</taxon>
        <taxon>Metazoa</taxon>
        <taxon>Ecdysozoa</taxon>
        <taxon>Arthropoda</taxon>
        <taxon>Hexapoda</taxon>
        <taxon>Insecta</taxon>
        <taxon>Pterygota</taxon>
        <taxon>Neoptera</taxon>
        <taxon>Paraneoptera</taxon>
        <taxon>Hemiptera</taxon>
        <taxon>Sternorrhyncha</taxon>
        <taxon>Psylloidea</taxon>
        <taxon>Psyllidae</taxon>
        <taxon>Psyllinae</taxon>
        <taxon>Cacopsylla</taxon>
    </lineage>
</organism>
<dbReference type="SUPFAM" id="SSF52540">
    <property type="entry name" value="P-loop containing nucleoside triphosphate hydrolases"/>
    <property type="match status" value="1"/>
</dbReference>
<dbReference type="EMBL" id="HBUF01214482">
    <property type="protein sequence ID" value="CAG6666510.1"/>
    <property type="molecule type" value="Transcribed_RNA"/>
</dbReference>
<accession>A0A8D8YRI8</accession>
<evidence type="ECO:0000259" key="2">
    <source>
        <dbReference type="Pfam" id="PF00063"/>
    </source>
</evidence>
<dbReference type="GO" id="GO:0005524">
    <property type="term" value="F:ATP binding"/>
    <property type="evidence" value="ECO:0007669"/>
    <property type="project" value="InterPro"/>
</dbReference>
<evidence type="ECO:0000256" key="1">
    <source>
        <dbReference type="SAM" id="Phobius"/>
    </source>
</evidence>
<dbReference type="GO" id="GO:0003774">
    <property type="term" value="F:cytoskeletal motor activity"/>
    <property type="evidence" value="ECO:0007669"/>
    <property type="project" value="InterPro"/>
</dbReference>
<dbReference type="GO" id="GO:0016459">
    <property type="term" value="C:myosin complex"/>
    <property type="evidence" value="ECO:0007669"/>
    <property type="project" value="InterPro"/>
</dbReference>
<dbReference type="AlphaFoldDB" id="A0A8D8YRI8"/>
<proteinExistence type="predicted"/>
<protein>
    <submittedName>
        <fullName evidence="3">Myosin-4</fullName>
    </submittedName>
</protein>
<keyword evidence="1" id="KW-0812">Transmembrane</keyword>
<dbReference type="Pfam" id="PF00063">
    <property type="entry name" value="Myosin_head"/>
    <property type="match status" value="1"/>
</dbReference>
<dbReference type="Gene3D" id="1.20.58.530">
    <property type="match status" value="1"/>
</dbReference>
<evidence type="ECO:0000313" key="3">
    <source>
        <dbReference type="EMBL" id="CAG6733697.1"/>
    </source>
</evidence>
<keyword evidence="1" id="KW-1133">Transmembrane helix</keyword>
<dbReference type="EMBL" id="HBUF01214480">
    <property type="protein sequence ID" value="CAG6666508.1"/>
    <property type="molecule type" value="Transcribed_RNA"/>
</dbReference>
<sequence length="110" mass="13154">MFVLEQETYKLEGIDWKFIDFGMDLLASIELIEKVISICLFLVKKKLHYTLAILYKLLVYFYIFVVYKLLLNFLYKFLVYFYMHYSSLQNIHISFTNSISCCIGLNCEVD</sequence>
<feature type="domain" description="Myosin motor" evidence="2">
    <location>
        <begin position="1"/>
        <end position="36"/>
    </location>
</feature>
<name>A0A8D8YRI8_9HEMI</name>
<feature type="transmembrane region" description="Helical" evidence="1">
    <location>
        <begin position="55"/>
        <end position="75"/>
    </location>
</feature>
<dbReference type="EMBL" id="HBUF01390566">
    <property type="protein sequence ID" value="CAG6733697.1"/>
    <property type="molecule type" value="Transcribed_RNA"/>
</dbReference>
<dbReference type="InterPro" id="IPR027417">
    <property type="entry name" value="P-loop_NTPase"/>
</dbReference>
<reference evidence="3" key="1">
    <citation type="submission" date="2021-05" db="EMBL/GenBank/DDBJ databases">
        <authorList>
            <person name="Alioto T."/>
            <person name="Alioto T."/>
            <person name="Gomez Garrido J."/>
        </authorList>
    </citation>
    <scope>NUCLEOTIDE SEQUENCE</scope>
</reference>
<dbReference type="InterPro" id="IPR001609">
    <property type="entry name" value="Myosin_head_motor_dom-like"/>
</dbReference>